<dbReference type="AlphaFoldDB" id="A0A6J4T4V8"/>
<sequence>MAARSGRRPGDSGTRDAIRAAAIEQFSERGYDRPSMRSIAQQAGVDPALVKHYFGSKHALFVDVVELPFDPALVIPALFGGGGRDQIGARLASFLVSVLEQPPGRQRIIGLVRAAASEPEAARMVRELLTREIFARVVEELRVDDAALRANLVASQVVGLVMARYVVGLEPLASMPAEDIAAAVAPNLQHYLTGPLGAGTDT</sequence>
<evidence type="ECO:0000256" key="1">
    <source>
        <dbReference type="ARBA" id="ARBA00023125"/>
    </source>
</evidence>
<name>A0A6J4T4V8_9ACTN</name>
<dbReference type="InterPro" id="IPR036271">
    <property type="entry name" value="Tet_transcr_reg_TetR-rel_C_sf"/>
</dbReference>
<gene>
    <name evidence="4" type="ORF">AVDCRST_MAG67-2831</name>
</gene>
<dbReference type="Pfam" id="PF00440">
    <property type="entry name" value="TetR_N"/>
    <property type="match status" value="1"/>
</dbReference>
<evidence type="ECO:0000313" key="4">
    <source>
        <dbReference type="EMBL" id="CAA9513796.1"/>
    </source>
</evidence>
<dbReference type="GO" id="GO:0003700">
    <property type="term" value="F:DNA-binding transcription factor activity"/>
    <property type="evidence" value="ECO:0007669"/>
    <property type="project" value="TreeGrafter"/>
</dbReference>
<dbReference type="EMBL" id="CADCVQ010000120">
    <property type="protein sequence ID" value="CAA9513796.1"/>
    <property type="molecule type" value="Genomic_DNA"/>
</dbReference>
<feature type="domain" description="HTH tetR-type" evidence="3">
    <location>
        <begin position="12"/>
        <end position="72"/>
    </location>
</feature>
<dbReference type="PANTHER" id="PTHR30055">
    <property type="entry name" value="HTH-TYPE TRANSCRIPTIONAL REGULATOR RUTR"/>
    <property type="match status" value="1"/>
</dbReference>
<evidence type="ECO:0000256" key="2">
    <source>
        <dbReference type="PROSITE-ProRule" id="PRU00335"/>
    </source>
</evidence>
<dbReference type="InterPro" id="IPR050109">
    <property type="entry name" value="HTH-type_TetR-like_transc_reg"/>
</dbReference>
<organism evidence="4">
    <name type="scientific">uncultured Solirubrobacteraceae bacterium</name>
    <dbReference type="NCBI Taxonomy" id="1162706"/>
    <lineage>
        <taxon>Bacteria</taxon>
        <taxon>Bacillati</taxon>
        <taxon>Actinomycetota</taxon>
        <taxon>Thermoleophilia</taxon>
        <taxon>Solirubrobacterales</taxon>
        <taxon>Solirubrobacteraceae</taxon>
        <taxon>environmental samples</taxon>
    </lineage>
</organism>
<dbReference type="Pfam" id="PF17920">
    <property type="entry name" value="TetR_C_16"/>
    <property type="match status" value="1"/>
</dbReference>
<feature type="DNA-binding region" description="H-T-H motif" evidence="2">
    <location>
        <begin position="35"/>
        <end position="54"/>
    </location>
</feature>
<protein>
    <submittedName>
        <fullName evidence="4">Transcriptional regulator, AcrR family</fullName>
    </submittedName>
</protein>
<dbReference type="InterPro" id="IPR041678">
    <property type="entry name" value="TetR_C_16"/>
</dbReference>
<dbReference type="PRINTS" id="PR00455">
    <property type="entry name" value="HTHTETR"/>
</dbReference>
<dbReference type="InterPro" id="IPR001647">
    <property type="entry name" value="HTH_TetR"/>
</dbReference>
<proteinExistence type="predicted"/>
<evidence type="ECO:0000259" key="3">
    <source>
        <dbReference type="PROSITE" id="PS50977"/>
    </source>
</evidence>
<dbReference type="GO" id="GO:0000976">
    <property type="term" value="F:transcription cis-regulatory region binding"/>
    <property type="evidence" value="ECO:0007669"/>
    <property type="project" value="TreeGrafter"/>
</dbReference>
<keyword evidence="1 2" id="KW-0238">DNA-binding</keyword>
<reference evidence="4" key="1">
    <citation type="submission" date="2020-02" db="EMBL/GenBank/DDBJ databases">
        <authorList>
            <person name="Meier V. D."/>
        </authorList>
    </citation>
    <scope>NUCLEOTIDE SEQUENCE</scope>
    <source>
        <strain evidence="4">AVDCRST_MAG67</strain>
    </source>
</reference>
<dbReference type="Gene3D" id="1.10.10.60">
    <property type="entry name" value="Homeodomain-like"/>
    <property type="match status" value="1"/>
</dbReference>
<dbReference type="SUPFAM" id="SSF46689">
    <property type="entry name" value="Homeodomain-like"/>
    <property type="match status" value="1"/>
</dbReference>
<dbReference type="SUPFAM" id="SSF48498">
    <property type="entry name" value="Tetracyclin repressor-like, C-terminal domain"/>
    <property type="match status" value="1"/>
</dbReference>
<accession>A0A6J4T4V8</accession>
<dbReference type="PROSITE" id="PS50977">
    <property type="entry name" value="HTH_TETR_2"/>
    <property type="match status" value="1"/>
</dbReference>
<dbReference type="InterPro" id="IPR009057">
    <property type="entry name" value="Homeodomain-like_sf"/>
</dbReference>
<dbReference type="PANTHER" id="PTHR30055:SF235">
    <property type="entry name" value="TRANSCRIPTIONAL REGULATORY PROTEIN"/>
    <property type="match status" value="1"/>
</dbReference>
<dbReference type="Gene3D" id="1.10.357.10">
    <property type="entry name" value="Tetracycline Repressor, domain 2"/>
    <property type="match status" value="1"/>
</dbReference>